<dbReference type="PANTHER" id="PTHR11590">
    <property type="entry name" value="PROTEIN-GLUTAMINE GAMMA-GLUTAMYLTRANSFERASE"/>
    <property type="match status" value="1"/>
</dbReference>
<dbReference type="GO" id="GO:0003810">
    <property type="term" value="F:protein-glutamine gamma-glutamyltransferase activity"/>
    <property type="evidence" value="ECO:0007669"/>
    <property type="project" value="InterPro"/>
</dbReference>
<dbReference type="InterPro" id="IPR023608">
    <property type="entry name" value="Transglutaminase_animal"/>
</dbReference>
<gene>
    <name evidence="4" type="ORF">B4U79_14225</name>
</gene>
<evidence type="ECO:0000313" key="5">
    <source>
        <dbReference type="Proteomes" id="UP000285301"/>
    </source>
</evidence>
<dbReference type="SUPFAM" id="SSF54001">
    <property type="entry name" value="Cysteine proteinases"/>
    <property type="match status" value="1"/>
</dbReference>
<accession>A0A3S3NG70</accession>
<dbReference type="Gene3D" id="3.90.260.10">
    <property type="entry name" value="Transglutaminase-like"/>
    <property type="match status" value="1"/>
</dbReference>
<dbReference type="InterPro" id="IPR013783">
    <property type="entry name" value="Ig-like_fold"/>
</dbReference>
<evidence type="ECO:0000256" key="2">
    <source>
        <dbReference type="PIRSR" id="PIRSR000459-1"/>
    </source>
</evidence>
<dbReference type="STRING" id="1965070.A0A3S3NG70"/>
<dbReference type="AlphaFoldDB" id="A0A3S3NG70"/>
<sequence>IEANHKFKIYLDSKTNALAHHTDKYHLLDASLFLRRGFSFSVRIKCEPVFNVINDQIRVDITYDSRIGTYYKSKSILVDGAKTSDDWRAVLDKIENEMVFLKIYIPVDAAFGFYKIDFKFKTKGKSEILVGSEVICLLFNPWHEDDVVYLADEKLRQEFVINDIGEIYVGGLVFKTAKAWEYGQFDEYVVPVVSTLLENYGLNSSQMADPVIVARAISSIANDDENNGILSGSWKNDYYPYKNPSYWSSSLEIIKRYYESGFEPVRYAQCWVFAALATTMARSIGIPARPVTCFGARHDTDESLTIDQFFDKEGDIILPMKGDLSWNFHVWTEVWMARRDLPHGFGGWQAIDGTPQEKSDNIFQAGPVPVYAVKIGAINYPYDGPFVFGEVDAISVHWHRDESTELGWRRVVTSEQETQLWTKKPNSMNNSKFWHPFKNIEDITSTYKHNWNSDERRMARLNARKQRGLKMLFEDDFSKTNVDYILFVNRARIGENLRIRVEIINRNNRTILVTSMQNVKSVFYNGAIAHKVAKNRTNFSVEPFTGKFHETIITPQQYLDKLVPFEGLTIFATVMVDSIGIWSQIKTVNLAKPNLEFNIKGRMRVGETIYLTLTFDNPLNTSLSEGSFEIDVAGKRIVRKASKPINPKQAYQQIESIKLRREGRQTISATFNSKDLKGIYGFVIVNVNE</sequence>
<evidence type="ECO:0000313" key="4">
    <source>
        <dbReference type="EMBL" id="RWS02042.1"/>
    </source>
</evidence>
<comment type="caution">
    <text evidence="4">The sequence shown here is derived from an EMBL/GenBank/DDBJ whole genome shotgun (WGS) entry which is preliminary data.</text>
</comment>
<dbReference type="SUPFAM" id="SSF49309">
    <property type="entry name" value="Transglutaminase, two C-terminal domains"/>
    <property type="match status" value="2"/>
</dbReference>
<dbReference type="InterPro" id="IPR036238">
    <property type="entry name" value="Transglutaminase_C_sf"/>
</dbReference>
<feature type="active site" evidence="2">
    <location>
        <position position="352"/>
    </location>
</feature>
<dbReference type="InterPro" id="IPR050779">
    <property type="entry name" value="Transglutaminase"/>
</dbReference>
<dbReference type="PANTHER" id="PTHR11590:SF40">
    <property type="entry name" value="HEMOCYTE PROTEIN-GLUTAMINE GAMMA-GLUTAMYLTRANSFERASE-LIKE PROTEIN"/>
    <property type="match status" value="1"/>
</dbReference>
<dbReference type="InterPro" id="IPR038765">
    <property type="entry name" value="Papain-like_cys_pep_sf"/>
</dbReference>
<dbReference type="OrthoDB" id="437511at2759"/>
<dbReference type="PIRSF" id="PIRSF000459">
    <property type="entry name" value="TGM_EBP42"/>
    <property type="match status" value="1"/>
</dbReference>
<name>A0A3S3NG70_9ACAR</name>
<evidence type="ECO:0000259" key="3">
    <source>
        <dbReference type="SMART" id="SM00460"/>
    </source>
</evidence>
<dbReference type="SUPFAM" id="SSF81296">
    <property type="entry name" value="E set domains"/>
    <property type="match status" value="1"/>
</dbReference>
<feature type="active site" evidence="2">
    <location>
        <position position="270"/>
    </location>
</feature>
<dbReference type="Pfam" id="PF00868">
    <property type="entry name" value="Transglut_N"/>
    <property type="match status" value="1"/>
</dbReference>
<keyword evidence="5" id="KW-1185">Reference proteome</keyword>
<organism evidence="4 5">
    <name type="scientific">Dinothrombium tinctorium</name>
    <dbReference type="NCBI Taxonomy" id="1965070"/>
    <lineage>
        <taxon>Eukaryota</taxon>
        <taxon>Metazoa</taxon>
        <taxon>Ecdysozoa</taxon>
        <taxon>Arthropoda</taxon>
        <taxon>Chelicerata</taxon>
        <taxon>Arachnida</taxon>
        <taxon>Acari</taxon>
        <taxon>Acariformes</taxon>
        <taxon>Trombidiformes</taxon>
        <taxon>Prostigmata</taxon>
        <taxon>Anystina</taxon>
        <taxon>Parasitengona</taxon>
        <taxon>Trombidioidea</taxon>
        <taxon>Trombidiidae</taxon>
        <taxon>Dinothrombium</taxon>
    </lineage>
</organism>
<reference evidence="4 5" key="1">
    <citation type="journal article" date="2018" name="Gigascience">
        <title>Genomes of trombidid mites reveal novel predicted allergens and laterally-transferred genes associated with secondary metabolism.</title>
        <authorList>
            <person name="Dong X."/>
            <person name="Chaisiri K."/>
            <person name="Xia D."/>
            <person name="Armstrong S.D."/>
            <person name="Fang Y."/>
            <person name="Donnelly M.J."/>
            <person name="Kadowaki T."/>
            <person name="McGarry J.W."/>
            <person name="Darby A.C."/>
            <person name="Makepeace B.L."/>
        </authorList>
    </citation>
    <scope>NUCLEOTIDE SEQUENCE [LARGE SCALE GENOMIC DNA]</scope>
    <source>
        <strain evidence="4">UoL-WK</strain>
    </source>
</reference>
<dbReference type="EMBL" id="NCKU01008243">
    <property type="protein sequence ID" value="RWS02042.1"/>
    <property type="molecule type" value="Genomic_DNA"/>
</dbReference>
<dbReference type="SMART" id="SM00460">
    <property type="entry name" value="TGc"/>
    <property type="match status" value="1"/>
</dbReference>
<comment type="similarity">
    <text evidence="1">Belongs to the transglutaminase superfamily. Transglutaminase family.</text>
</comment>
<dbReference type="FunFam" id="3.90.260.10:FF:000002">
    <property type="entry name" value="Erythrocyte membrane protein band 4.2"/>
    <property type="match status" value="1"/>
</dbReference>
<protein>
    <submittedName>
        <fullName evidence="4">Hemocyte protein-glutamine gamma-glutamyltransferase-like protein</fullName>
    </submittedName>
</protein>
<dbReference type="Proteomes" id="UP000285301">
    <property type="component" value="Unassembled WGS sequence"/>
</dbReference>
<feature type="domain" description="Transglutaminase-like" evidence="3">
    <location>
        <begin position="262"/>
        <end position="355"/>
    </location>
</feature>
<dbReference type="InterPro" id="IPR036985">
    <property type="entry name" value="Transglutaminase-like_sf"/>
</dbReference>
<dbReference type="InterPro" id="IPR014756">
    <property type="entry name" value="Ig_E-set"/>
</dbReference>
<dbReference type="InterPro" id="IPR001102">
    <property type="entry name" value="Transglutaminase_N"/>
</dbReference>
<evidence type="ECO:0000256" key="1">
    <source>
        <dbReference type="ARBA" id="ARBA00005968"/>
    </source>
</evidence>
<feature type="non-terminal residue" evidence="4">
    <location>
        <position position="1"/>
    </location>
</feature>
<feature type="active site" evidence="2">
    <location>
        <position position="329"/>
    </location>
</feature>
<keyword evidence="4" id="KW-0808">Transferase</keyword>
<proteinExistence type="inferred from homology"/>
<dbReference type="Gene3D" id="2.60.40.10">
    <property type="entry name" value="Immunoglobulins"/>
    <property type="match status" value="3"/>
</dbReference>
<dbReference type="InterPro" id="IPR002931">
    <property type="entry name" value="Transglutaminase-like"/>
</dbReference>
<dbReference type="Pfam" id="PF01841">
    <property type="entry name" value="Transglut_core"/>
    <property type="match status" value="1"/>
</dbReference>